<evidence type="ECO:0000313" key="6">
    <source>
        <dbReference type="Proteomes" id="UP000318833"/>
    </source>
</evidence>
<dbReference type="Pfam" id="PF14905">
    <property type="entry name" value="OMP_b-brl_3"/>
    <property type="match status" value="1"/>
</dbReference>
<comment type="subcellular location">
    <subcellularLocation>
        <location evidence="1">Cell outer membrane</location>
    </subcellularLocation>
</comment>
<organism evidence="5 6">
    <name type="scientific">Aquimarina algiphila</name>
    <dbReference type="NCBI Taxonomy" id="2047982"/>
    <lineage>
        <taxon>Bacteria</taxon>
        <taxon>Pseudomonadati</taxon>
        <taxon>Bacteroidota</taxon>
        <taxon>Flavobacteriia</taxon>
        <taxon>Flavobacteriales</taxon>
        <taxon>Flavobacteriaceae</taxon>
        <taxon>Aquimarina</taxon>
    </lineage>
</organism>
<evidence type="ECO:0000313" key="5">
    <source>
        <dbReference type="EMBL" id="TSE07718.1"/>
    </source>
</evidence>
<name>A0A554VIT8_9FLAO</name>
<dbReference type="Proteomes" id="UP000318833">
    <property type="component" value="Unassembled WGS sequence"/>
</dbReference>
<evidence type="ECO:0000256" key="2">
    <source>
        <dbReference type="ARBA" id="ARBA00023136"/>
    </source>
</evidence>
<evidence type="ECO:0000256" key="1">
    <source>
        <dbReference type="ARBA" id="ARBA00004442"/>
    </source>
</evidence>
<dbReference type="PANTHER" id="PTHR40980:SF4">
    <property type="entry name" value="TONB-DEPENDENT RECEPTOR-LIKE BETA-BARREL DOMAIN-CONTAINING PROTEIN"/>
    <property type="match status" value="1"/>
</dbReference>
<dbReference type="SUPFAM" id="SSF56935">
    <property type="entry name" value="Porins"/>
    <property type="match status" value="1"/>
</dbReference>
<dbReference type="InterPro" id="IPR036942">
    <property type="entry name" value="Beta-barrel_TonB_sf"/>
</dbReference>
<proteinExistence type="predicted"/>
<dbReference type="PANTHER" id="PTHR40980">
    <property type="entry name" value="PLUG DOMAIN-CONTAINING PROTEIN"/>
    <property type="match status" value="1"/>
</dbReference>
<feature type="domain" description="Outer membrane protein beta-barrel" evidence="4">
    <location>
        <begin position="18"/>
        <end position="296"/>
    </location>
</feature>
<dbReference type="OrthoDB" id="8764943at2"/>
<keyword evidence="6" id="KW-1185">Reference proteome</keyword>
<keyword evidence="2" id="KW-0472">Membrane</keyword>
<dbReference type="AlphaFoldDB" id="A0A554VIT8"/>
<sequence length="318" mass="37471">MGQYNRNRWVSLARISTEITNINLESKRRDFVNQKRYSDLFPSAFFRYTINDHHKFQLSLSRRINRPRNWMIIPFSSFTDERNVFSGNPEIDPSYTNLSELNYNYKISKKLSINPTLYYRGTSDEMEFFVEKQTVTIDNETREVFVSTIANIGQYNAFGLEMGVSYKPFPWWNMYLEFTFNGFKQVGSFRGASFDGEGVLIYGRYNTTISFLDYFKLQVQNNYRGPIETGQYKRKGIYQMNAGLSIDLFNQRGLLTFNINDVFNSGVRKVTSFGSDFTRDLELQNRIRQINLSFSYIFNQNKNKGKKGNQYDNFKIIN</sequence>
<gene>
    <name evidence="5" type="ORF">FOF46_14915</name>
</gene>
<dbReference type="GO" id="GO:0009279">
    <property type="term" value="C:cell outer membrane"/>
    <property type="evidence" value="ECO:0007669"/>
    <property type="project" value="UniProtKB-SubCell"/>
</dbReference>
<evidence type="ECO:0000256" key="3">
    <source>
        <dbReference type="ARBA" id="ARBA00023237"/>
    </source>
</evidence>
<evidence type="ECO:0000259" key="4">
    <source>
        <dbReference type="Pfam" id="PF14905"/>
    </source>
</evidence>
<reference evidence="5 6" key="1">
    <citation type="submission" date="2019-07" db="EMBL/GenBank/DDBJ databases">
        <title>The draft genome sequence of Aquimarina algiphila M91.</title>
        <authorList>
            <person name="Meng X."/>
        </authorList>
    </citation>
    <scope>NUCLEOTIDE SEQUENCE [LARGE SCALE GENOMIC DNA]</scope>
    <source>
        <strain evidence="5 6">M91</strain>
    </source>
</reference>
<keyword evidence="3" id="KW-0998">Cell outer membrane</keyword>
<dbReference type="Gene3D" id="2.40.170.20">
    <property type="entry name" value="TonB-dependent receptor, beta-barrel domain"/>
    <property type="match status" value="1"/>
</dbReference>
<protein>
    <submittedName>
        <fullName evidence="5">Outer membrane beta-barrel protein</fullName>
    </submittedName>
</protein>
<dbReference type="InterPro" id="IPR041700">
    <property type="entry name" value="OMP_b-brl_3"/>
</dbReference>
<comment type="caution">
    <text evidence="5">The sequence shown here is derived from an EMBL/GenBank/DDBJ whole genome shotgun (WGS) entry which is preliminary data.</text>
</comment>
<accession>A0A554VIT8</accession>
<dbReference type="EMBL" id="VLNR01000030">
    <property type="protein sequence ID" value="TSE07718.1"/>
    <property type="molecule type" value="Genomic_DNA"/>
</dbReference>